<dbReference type="InterPro" id="IPR025975">
    <property type="entry name" value="Polysacc_lyase"/>
</dbReference>
<organism evidence="1">
    <name type="scientific">marine metagenome</name>
    <dbReference type="NCBI Taxonomy" id="408172"/>
    <lineage>
        <taxon>unclassified sequences</taxon>
        <taxon>metagenomes</taxon>
        <taxon>ecological metagenomes</taxon>
    </lineage>
</organism>
<name>A0A382RU04_9ZZZZ</name>
<feature type="non-terminal residue" evidence="1">
    <location>
        <position position="310"/>
    </location>
</feature>
<dbReference type="AlphaFoldDB" id="A0A382RU04"/>
<evidence type="ECO:0000313" key="1">
    <source>
        <dbReference type="EMBL" id="SVD00772.1"/>
    </source>
</evidence>
<proteinExistence type="predicted"/>
<dbReference type="Gene3D" id="2.60.120.200">
    <property type="match status" value="1"/>
</dbReference>
<dbReference type="Pfam" id="PF14099">
    <property type="entry name" value="Polysacc_lyase"/>
    <property type="match status" value="1"/>
</dbReference>
<feature type="non-terminal residue" evidence="1">
    <location>
        <position position="1"/>
    </location>
</feature>
<evidence type="ECO:0008006" key="2">
    <source>
        <dbReference type="Google" id="ProtNLM"/>
    </source>
</evidence>
<sequence length="310" mass="35344">VKKLLGIVVLGLLFCSIGFAGEMNVFKKKIKLPKDIAQGYKNSWRFCCDFDRKTRLTPDYAFKIVNKSDDHPVRLGEQSIRFEVRRGDCGVSPGGYNDCAHRSERHELKADENSLKGVTWHTYSIFLPEDFPPFGFSHVTMGQFHSDGDGKPGFNWNISPNGGYEVQRRTACNLPKGQYKKLVGKKKPKGCSDSWPTNNKQELINKNDLFGKWHDIVFNAKWSSKQNGFLKMWINGKLAYHYIGSNLTPKENEGFQMGIYRGATNYSPKEATQVAYYDEIRYAKKKCEKLKLDDLGYSCSDLESQTISTI</sequence>
<dbReference type="EMBL" id="UINC01123954">
    <property type="protein sequence ID" value="SVD00772.1"/>
    <property type="molecule type" value="Genomic_DNA"/>
</dbReference>
<protein>
    <recommendedName>
        <fullName evidence="2">Alginate lyase 2 domain-containing protein</fullName>
    </recommendedName>
</protein>
<gene>
    <name evidence="1" type="ORF">METZ01_LOCUS353626</name>
</gene>
<reference evidence="1" key="1">
    <citation type="submission" date="2018-05" db="EMBL/GenBank/DDBJ databases">
        <authorList>
            <person name="Lanie J.A."/>
            <person name="Ng W.-L."/>
            <person name="Kazmierczak K.M."/>
            <person name="Andrzejewski T.M."/>
            <person name="Davidsen T.M."/>
            <person name="Wayne K.J."/>
            <person name="Tettelin H."/>
            <person name="Glass J.I."/>
            <person name="Rusch D."/>
            <person name="Podicherti R."/>
            <person name="Tsui H.-C.T."/>
            <person name="Winkler M.E."/>
        </authorList>
    </citation>
    <scope>NUCLEOTIDE SEQUENCE</scope>
</reference>
<accession>A0A382RU04</accession>